<dbReference type="AlphaFoldDB" id="A0A2C6MGA3"/>
<keyword evidence="2" id="KW-1185">Reference proteome</keyword>
<protein>
    <submittedName>
        <fullName evidence="1">Uncharacterized protein</fullName>
    </submittedName>
</protein>
<accession>A0A2C6MGA3</accession>
<name>A0A2C6MGA3_9FIRM</name>
<organism evidence="1 2">
    <name type="scientific">Desulforamulus profundi</name>
    <dbReference type="NCBI Taxonomy" id="1383067"/>
    <lineage>
        <taxon>Bacteria</taxon>
        <taxon>Bacillati</taxon>
        <taxon>Bacillota</taxon>
        <taxon>Clostridia</taxon>
        <taxon>Eubacteriales</taxon>
        <taxon>Peptococcaceae</taxon>
        <taxon>Desulforamulus</taxon>
    </lineage>
</organism>
<dbReference type="EMBL" id="AWQQ01000046">
    <property type="protein sequence ID" value="PHJ38725.1"/>
    <property type="molecule type" value="Genomic_DNA"/>
</dbReference>
<reference evidence="1 2" key="1">
    <citation type="submission" date="2013-09" db="EMBL/GenBank/DDBJ databases">
        <title>Biodegradation of hydrocarbons in the deep terrestrial subsurface : characterization of a microbial consortium composed of two Desulfotomaculum species originating from a deep geological formation.</title>
        <authorList>
            <person name="Aullo T."/>
            <person name="Berlendis S."/>
            <person name="Lascourreges J.-F."/>
            <person name="Dessort D."/>
            <person name="Saint-Laurent S."/>
            <person name="Schraauwers B."/>
            <person name="Mas J."/>
            <person name="Magot M."/>
            <person name="Ranchou-Peyruse A."/>
        </authorList>
    </citation>
    <scope>NUCLEOTIDE SEQUENCE [LARGE SCALE GENOMIC DNA]</scope>
    <source>
        <strain evidence="1 2">Bs107</strain>
    </source>
</reference>
<gene>
    <name evidence="1" type="ORF">P378_08140</name>
</gene>
<sequence>MLAAVHRAIKPGSKNTFAARAKQTTLPEIAGFDPDKLDSRHFWEQMDTVNDEQFVDRLYLNGLLDQRETEETGIVVGMGQCANA</sequence>
<dbReference type="Proteomes" id="UP000222564">
    <property type="component" value="Unassembled WGS sequence"/>
</dbReference>
<evidence type="ECO:0000313" key="1">
    <source>
        <dbReference type="EMBL" id="PHJ38725.1"/>
    </source>
</evidence>
<proteinExistence type="predicted"/>
<comment type="caution">
    <text evidence="1">The sequence shown here is derived from an EMBL/GenBank/DDBJ whole genome shotgun (WGS) entry which is preliminary data.</text>
</comment>
<evidence type="ECO:0000313" key="2">
    <source>
        <dbReference type="Proteomes" id="UP000222564"/>
    </source>
</evidence>